<dbReference type="InterPro" id="IPR050325">
    <property type="entry name" value="Prot/Nucl_acid_deglycase"/>
</dbReference>
<feature type="domain" description="DJ-1/PfpI" evidence="1">
    <location>
        <begin position="39"/>
        <end position="197"/>
    </location>
</feature>
<dbReference type="Pfam" id="PF01965">
    <property type="entry name" value="DJ-1_PfpI"/>
    <property type="match status" value="1"/>
</dbReference>
<dbReference type="InterPro" id="IPR029062">
    <property type="entry name" value="Class_I_gatase-like"/>
</dbReference>
<dbReference type="EMBL" id="VULT01000005">
    <property type="protein sequence ID" value="MSS17049.1"/>
    <property type="molecule type" value="Genomic_DNA"/>
</dbReference>
<dbReference type="Gene3D" id="3.40.50.880">
    <property type="match status" value="1"/>
</dbReference>
<dbReference type="Proteomes" id="UP000483362">
    <property type="component" value="Unassembled WGS sequence"/>
</dbReference>
<proteinExistence type="predicted"/>
<dbReference type="PANTHER" id="PTHR48094:SF12">
    <property type="entry name" value="PARKINSON DISEASE PROTEIN 7 HOMOLOG"/>
    <property type="match status" value="1"/>
</dbReference>
<dbReference type="InterPro" id="IPR002818">
    <property type="entry name" value="DJ-1/PfpI"/>
</dbReference>
<accession>A0A6L5X9H9</accession>
<evidence type="ECO:0000313" key="2">
    <source>
        <dbReference type="EMBL" id="MSS17049.1"/>
    </source>
</evidence>
<dbReference type="SUPFAM" id="SSF52317">
    <property type="entry name" value="Class I glutamine amidotransferase-like"/>
    <property type="match status" value="1"/>
</dbReference>
<evidence type="ECO:0000259" key="1">
    <source>
        <dbReference type="Pfam" id="PF01965"/>
    </source>
</evidence>
<protein>
    <submittedName>
        <fullName evidence="2">DJ-1/PfpI family protein</fullName>
    </submittedName>
</protein>
<dbReference type="PANTHER" id="PTHR48094">
    <property type="entry name" value="PROTEIN/NUCLEIC ACID DEGLYCASE DJ-1-RELATED"/>
    <property type="match status" value="1"/>
</dbReference>
<organism evidence="2 3">
    <name type="scientific">Sodaliphilus pleomorphus</name>
    <dbReference type="NCBI Taxonomy" id="2606626"/>
    <lineage>
        <taxon>Bacteria</taxon>
        <taxon>Pseudomonadati</taxon>
        <taxon>Bacteroidota</taxon>
        <taxon>Bacteroidia</taxon>
        <taxon>Bacteroidales</taxon>
        <taxon>Muribaculaceae</taxon>
        <taxon>Sodaliphilus</taxon>
    </lineage>
</organism>
<evidence type="ECO:0000313" key="3">
    <source>
        <dbReference type="Proteomes" id="UP000483362"/>
    </source>
</evidence>
<sequence>MPTGTAFLNTFLTTSSPGCTIFALEKSTVKLHKKNMEKSYVLLADGFETIEALTPVDIFHRLGLDIVQVSTTGSLQVASSHLVHVTADCTLDQADMSQAALIYLPGGYPGYVNLCNNEQVVDLARRQYQSGRLLAAICGAPMVLQAGGIATGSNITCHHSVKDKINDYNIVPDRVVVDRNLVTGAGAGLSLQLSVTLAAMLLGDDERIDHLYHSLELK</sequence>
<dbReference type="NCBIfam" id="TIGR01383">
    <property type="entry name" value="not_thiJ"/>
    <property type="match status" value="1"/>
</dbReference>
<dbReference type="GO" id="GO:0005737">
    <property type="term" value="C:cytoplasm"/>
    <property type="evidence" value="ECO:0007669"/>
    <property type="project" value="TreeGrafter"/>
</dbReference>
<name>A0A6L5X9H9_9BACT</name>
<dbReference type="AlphaFoldDB" id="A0A6L5X9H9"/>
<dbReference type="CDD" id="cd03135">
    <property type="entry name" value="GATase1_DJ-1"/>
    <property type="match status" value="1"/>
</dbReference>
<keyword evidence="3" id="KW-1185">Reference proteome</keyword>
<gene>
    <name evidence="2" type="ORF">FYJ29_04625</name>
</gene>
<reference evidence="2 3" key="1">
    <citation type="submission" date="2019-08" db="EMBL/GenBank/DDBJ databases">
        <title>In-depth cultivation of the pig gut microbiome towards novel bacterial diversity and tailored functional studies.</title>
        <authorList>
            <person name="Wylensek D."/>
            <person name="Hitch T.C.A."/>
            <person name="Clavel T."/>
        </authorList>
    </citation>
    <scope>NUCLEOTIDE SEQUENCE [LARGE SCALE GENOMIC DNA]</scope>
    <source>
        <strain evidence="2 3">Oil-RF-744-WCA-WT-10</strain>
    </source>
</reference>
<dbReference type="InterPro" id="IPR006287">
    <property type="entry name" value="DJ-1"/>
</dbReference>
<comment type="caution">
    <text evidence="2">The sequence shown here is derived from an EMBL/GenBank/DDBJ whole genome shotgun (WGS) entry which is preliminary data.</text>
</comment>